<dbReference type="PROSITE" id="PS01085">
    <property type="entry name" value="RIBUL_P_3_EPIMER_1"/>
    <property type="match status" value="1"/>
</dbReference>
<accession>A0ABP9U586</accession>
<sequence>MKNNNILAPSLLSFPIENWNRDFGLFTDSGIDTIHFDVMDPRYVGNTAFNEQDFQYFLQHNHGLVADVHLMVCDPLTVMEHYFSNQTRSIAFHFDVLTNKAEVIQGLHKIQSQKIKAGIAINPNFSMADIEPYLTTVDFVLVMGVFPGRGGQAFIDSTLKTVDELYNYRLNHRPDLLIQIDGGMNHDTIPLVHHHTDLVVAGSFLAKHLDELPAIKSWFDQLA</sequence>
<dbReference type="PANTHER" id="PTHR11749">
    <property type="entry name" value="RIBULOSE-5-PHOSPHATE-3-EPIMERASE"/>
    <property type="match status" value="1"/>
</dbReference>
<dbReference type="InterPro" id="IPR013785">
    <property type="entry name" value="Aldolase_TIM"/>
</dbReference>
<name>A0ABP9U586_9BACT</name>
<reference evidence="3" key="1">
    <citation type="submission" date="2024-02" db="EMBL/GenBank/DDBJ databases">
        <title>Draft genome sequence of new strains in genus Ureaplasma.</title>
        <authorList>
            <person name="Nakajima Y."/>
            <person name="Segawa T."/>
        </authorList>
    </citation>
    <scope>NUCLEOTIDE SEQUENCE [LARGE SCALE GENOMIC DNA]</scope>
    <source>
        <strain evidence="3">OM1</strain>
    </source>
</reference>
<dbReference type="NCBIfam" id="NF004076">
    <property type="entry name" value="PRK05581.1-4"/>
    <property type="match status" value="1"/>
</dbReference>
<dbReference type="InterPro" id="IPR011060">
    <property type="entry name" value="RibuloseP-bd_barrel"/>
</dbReference>
<evidence type="ECO:0000313" key="4">
    <source>
        <dbReference type="Proteomes" id="UP001449582"/>
    </source>
</evidence>
<gene>
    <name evidence="3" type="primary">rpe</name>
    <name evidence="3" type="ORF">UREOM_2240</name>
</gene>
<dbReference type="Pfam" id="PF00834">
    <property type="entry name" value="Ribul_P_3_epim"/>
    <property type="match status" value="1"/>
</dbReference>
<evidence type="ECO:0000313" key="3">
    <source>
        <dbReference type="EMBL" id="GAA5414513.1"/>
    </source>
</evidence>
<dbReference type="InterPro" id="IPR000056">
    <property type="entry name" value="Ribul_P_3_epim-like"/>
</dbReference>
<proteinExistence type="predicted"/>
<keyword evidence="2" id="KW-0413">Isomerase</keyword>
<organism evidence="3 4">
    <name type="scientific">Ureaplasma ceti</name>
    <dbReference type="NCBI Taxonomy" id="3119530"/>
    <lineage>
        <taxon>Bacteria</taxon>
        <taxon>Bacillati</taxon>
        <taxon>Mycoplasmatota</taxon>
        <taxon>Mycoplasmoidales</taxon>
        <taxon>Mycoplasmoidaceae</taxon>
        <taxon>Ureaplasma</taxon>
    </lineage>
</organism>
<evidence type="ECO:0000256" key="2">
    <source>
        <dbReference type="ARBA" id="ARBA00023235"/>
    </source>
</evidence>
<keyword evidence="1" id="KW-0479">Metal-binding</keyword>
<protein>
    <submittedName>
        <fullName evidence="3">Ribulose-phosphate 3-epimerase</fullName>
    </submittedName>
</protein>
<dbReference type="RefSeq" id="WP_353289677.1">
    <property type="nucleotide sequence ID" value="NZ_BAABQM010000001.1"/>
</dbReference>
<dbReference type="Proteomes" id="UP001449582">
    <property type="component" value="Unassembled WGS sequence"/>
</dbReference>
<dbReference type="SUPFAM" id="SSF51366">
    <property type="entry name" value="Ribulose-phoshate binding barrel"/>
    <property type="match status" value="1"/>
</dbReference>
<comment type="caution">
    <text evidence="3">The sequence shown here is derived from an EMBL/GenBank/DDBJ whole genome shotgun (WGS) entry which is preliminary data.</text>
</comment>
<evidence type="ECO:0000256" key="1">
    <source>
        <dbReference type="ARBA" id="ARBA00022723"/>
    </source>
</evidence>
<dbReference type="Gene3D" id="3.20.20.70">
    <property type="entry name" value="Aldolase class I"/>
    <property type="match status" value="1"/>
</dbReference>
<keyword evidence="4" id="KW-1185">Reference proteome</keyword>
<dbReference type="EMBL" id="BAABQM010000001">
    <property type="protein sequence ID" value="GAA5414513.1"/>
    <property type="molecule type" value="Genomic_DNA"/>
</dbReference>